<dbReference type="OrthoDB" id="9812273at2"/>
<gene>
    <name evidence="9" type="primary">gpsA</name>
    <name evidence="17" type="ORF">SAMN04488109_1410</name>
</gene>
<evidence type="ECO:0000256" key="1">
    <source>
        <dbReference type="ARBA" id="ARBA00011009"/>
    </source>
</evidence>
<feature type="active site" description="Proton acceptor" evidence="9 10">
    <location>
        <position position="209"/>
    </location>
</feature>
<dbReference type="Gene3D" id="1.10.1040.10">
    <property type="entry name" value="N-(1-d-carboxylethyl)-l-norvaline Dehydrogenase, domain 2"/>
    <property type="match status" value="1"/>
</dbReference>
<feature type="binding site" evidence="9">
    <location>
        <position position="154"/>
    </location>
    <ligand>
        <name>sn-glycerol 3-phosphate</name>
        <dbReference type="ChEBI" id="CHEBI:57597"/>
    </ligand>
</feature>
<dbReference type="GO" id="GO:0051287">
    <property type="term" value="F:NAD binding"/>
    <property type="evidence" value="ECO:0007669"/>
    <property type="project" value="InterPro"/>
</dbReference>
<keyword evidence="9" id="KW-0963">Cytoplasm</keyword>
<dbReference type="GO" id="GO:0046168">
    <property type="term" value="P:glycerol-3-phosphate catabolic process"/>
    <property type="evidence" value="ECO:0007669"/>
    <property type="project" value="InterPro"/>
</dbReference>
<comment type="catalytic activity">
    <reaction evidence="9">
        <text>sn-glycerol 3-phosphate + NAD(+) = dihydroxyacetone phosphate + NADH + H(+)</text>
        <dbReference type="Rhea" id="RHEA:11092"/>
        <dbReference type="ChEBI" id="CHEBI:15378"/>
        <dbReference type="ChEBI" id="CHEBI:57540"/>
        <dbReference type="ChEBI" id="CHEBI:57597"/>
        <dbReference type="ChEBI" id="CHEBI:57642"/>
        <dbReference type="ChEBI" id="CHEBI:57945"/>
        <dbReference type="EC" id="1.1.1.94"/>
    </reaction>
</comment>
<feature type="binding site" evidence="9">
    <location>
        <position position="262"/>
    </location>
    <ligand>
        <name>sn-glycerol 3-phosphate</name>
        <dbReference type="ChEBI" id="CHEBI:57597"/>
    </ligand>
</feature>
<keyword evidence="5 9" id="KW-0520">NAD</keyword>
<evidence type="ECO:0000256" key="2">
    <source>
        <dbReference type="ARBA" id="ARBA00022516"/>
    </source>
</evidence>
<keyword evidence="18" id="KW-1185">Reference proteome</keyword>
<feature type="binding site" evidence="9">
    <location>
        <position position="274"/>
    </location>
    <ligand>
        <name>sn-glycerol 3-phosphate</name>
        <dbReference type="ChEBI" id="CHEBI:57597"/>
    </ligand>
</feature>
<feature type="binding site" evidence="9">
    <location>
        <position position="110"/>
    </location>
    <ligand>
        <name>NADPH</name>
        <dbReference type="ChEBI" id="CHEBI:57783"/>
    </ligand>
</feature>
<dbReference type="GO" id="GO:0046167">
    <property type="term" value="P:glycerol-3-phosphate biosynthetic process"/>
    <property type="evidence" value="ECO:0007669"/>
    <property type="project" value="UniProtKB-UniRule"/>
</dbReference>
<dbReference type="InterPro" id="IPR006168">
    <property type="entry name" value="G3P_DH_NAD-dep"/>
</dbReference>
<feature type="binding site" evidence="11">
    <location>
        <position position="110"/>
    </location>
    <ligand>
        <name>substrate</name>
    </ligand>
</feature>
<dbReference type="SUPFAM" id="SSF51735">
    <property type="entry name" value="NAD(P)-binding Rossmann-fold domains"/>
    <property type="match status" value="1"/>
</dbReference>
<feature type="domain" description="Glycerol-3-phosphate dehydrogenase NAD-dependent C-terminal" evidence="16">
    <location>
        <begin position="198"/>
        <end position="338"/>
    </location>
</feature>
<comment type="caution">
    <text evidence="9">Lacks conserved residue(s) required for the propagation of feature annotation.</text>
</comment>
<accession>A0A1M5LUW0</accession>
<dbReference type="GO" id="GO:0141152">
    <property type="term" value="F:glycerol-3-phosphate dehydrogenase (NAD+) activity"/>
    <property type="evidence" value="ECO:0007669"/>
    <property type="project" value="RHEA"/>
</dbReference>
<dbReference type="InterPro" id="IPR011128">
    <property type="entry name" value="G3P_DH_NAD-dep_N"/>
</dbReference>
<dbReference type="Proteomes" id="UP000184212">
    <property type="component" value="Unassembled WGS sequence"/>
</dbReference>
<dbReference type="InterPro" id="IPR006109">
    <property type="entry name" value="G3P_DH_NAD-dep_C"/>
</dbReference>
<dbReference type="PIRSF" id="PIRSF000114">
    <property type="entry name" value="Glycerol-3-P_dh"/>
    <property type="match status" value="1"/>
</dbReference>
<feature type="binding site" evidence="9">
    <location>
        <position position="40"/>
    </location>
    <ligand>
        <name>NADPH</name>
        <dbReference type="ChEBI" id="CHEBI:57783"/>
    </ligand>
</feature>
<feature type="binding site" evidence="9">
    <location>
        <position position="297"/>
    </location>
    <ligand>
        <name>NADPH</name>
        <dbReference type="ChEBI" id="CHEBI:57783"/>
    </ligand>
</feature>
<dbReference type="GO" id="GO:0005975">
    <property type="term" value="P:carbohydrate metabolic process"/>
    <property type="evidence" value="ECO:0007669"/>
    <property type="project" value="InterPro"/>
</dbReference>
<evidence type="ECO:0000256" key="11">
    <source>
        <dbReference type="PIRSR" id="PIRSR000114-2"/>
    </source>
</evidence>
<dbReference type="InterPro" id="IPR013328">
    <property type="entry name" value="6PGD_dom2"/>
</dbReference>
<dbReference type="GO" id="GO:0005829">
    <property type="term" value="C:cytosol"/>
    <property type="evidence" value="ECO:0007669"/>
    <property type="project" value="TreeGrafter"/>
</dbReference>
<evidence type="ECO:0000313" key="18">
    <source>
        <dbReference type="Proteomes" id="UP000184212"/>
    </source>
</evidence>
<feature type="binding site" evidence="9">
    <location>
        <position position="273"/>
    </location>
    <ligand>
        <name>NADPH</name>
        <dbReference type="ChEBI" id="CHEBI:57783"/>
    </ligand>
</feature>
<sequence length="355" mass="38540">MTSKSLSENDKPVGVIGAGNFGSVVANLLAQRRQVLLHVRDDAAIERILKTRENRGHQMHANVMPTNDLGYLADQCDVIFPIVPSLHFRTMMKGLSPYLHPYHILIHGTKGFDVSLPEGKTLDTMTTLDRSMVKTMSEVITEESVVVRVGCLAGPNLSKELADGHPAATVIASHFNEVIQLGKRLLRTNHFQVYGNNDVVGVELAGVLKNVIAIAAGALSGLGYGENAKGLLISRGMVEMVYLGRALGGNTKAFLGVAGVGDLVTTCNSSLSRNFAVGYRLAKGETLSEILASTDEIAEGINTVKVAKKCADYYKVRAPITTTLYQVLFEDMTVTRALEYLMRYPLNVDIDFLTE</sequence>
<evidence type="ECO:0000256" key="4">
    <source>
        <dbReference type="ARBA" id="ARBA00023002"/>
    </source>
</evidence>
<evidence type="ECO:0000256" key="5">
    <source>
        <dbReference type="ARBA" id="ARBA00023027"/>
    </source>
</evidence>
<dbReference type="PRINTS" id="PR00077">
    <property type="entry name" value="GPDHDRGNASE"/>
</dbReference>
<dbReference type="PANTHER" id="PTHR11728">
    <property type="entry name" value="GLYCEROL-3-PHOSPHATE DEHYDROGENASE"/>
    <property type="match status" value="1"/>
</dbReference>
<evidence type="ECO:0000256" key="6">
    <source>
        <dbReference type="ARBA" id="ARBA00023098"/>
    </source>
</evidence>
<comment type="subcellular location">
    <subcellularLocation>
        <location evidence="9">Cytoplasm</location>
    </subcellularLocation>
</comment>
<dbReference type="InterPro" id="IPR036291">
    <property type="entry name" value="NAD(P)-bd_dom_sf"/>
</dbReference>
<dbReference type="Gene3D" id="3.40.50.720">
    <property type="entry name" value="NAD(P)-binding Rossmann-like Domain"/>
    <property type="match status" value="1"/>
</dbReference>
<feature type="binding site" evidence="9">
    <location>
        <position position="110"/>
    </location>
    <ligand>
        <name>sn-glycerol 3-phosphate</name>
        <dbReference type="ChEBI" id="CHEBI:57597"/>
    </ligand>
</feature>
<evidence type="ECO:0000256" key="13">
    <source>
        <dbReference type="RuleBase" id="RU000437"/>
    </source>
</evidence>
<keyword evidence="6 9" id="KW-0443">Lipid metabolism</keyword>
<dbReference type="Pfam" id="PF01210">
    <property type="entry name" value="NAD_Gly3P_dh_N"/>
    <property type="match status" value="1"/>
</dbReference>
<proteinExistence type="inferred from homology"/>
<comment type="similarity">
    <text evidence="1 9 13">Belongs to the NAD-dependent glycerol-3-phosphate dehydrogenase family.</text>
</comment>
<feature type="binding site" evidence="9">
    <location>
        <position position="272"/>
    </location>
    <ligand>
        <name>sn-glycerol 3-phosphate</name>
        <dbReference type="ChEBI" id="CHEBI:57597"/>
    </ligand>
</feature>
<comment type="catalytic activity">
    <reaction evidence="9 14">
        <text>sn-glycerol 3-phosphate + NADP(+) = dihydroxyacetone phosphate + NADPH + H(+)</text>
        <dbReference type="Rhea" id="RHEA:11096"/>
        <dbReference type="ChEBI" id="CHEBI:15378"/>
        <dbReference type="ChEBI" id="CHEBI:57597"/>
        <dbReference type="ChEBI" id="CHEBI:57642"/>
        <dbReference type="ChEBI" id="CHEBI:57783"/>
        <dbReference type="ChEBI" id="CHEBI:58349"/>
        <dbReference type="EC" id="1.1.1.94"/>
    </reaction>
</comment>
<dbReference type="AlphaFoldDB" id="A0A1M5LUW0"/>
<keyword evidence="3 9" id="KW-0521">NADP</keyword>
<dbReference type="Pfam" id="PF07479">
    <property type="entry name" value="NAD_Gly3P_dh_C"/>
    <property type="match status" value="1"/>
</dbReference>
<feature type="domain" description="Glycerol-3-phosphate dehydrogenase NAD-dependent N-terminal" evidence="15">
    <location>
        <begin position="13"/>
        <end position="176"/>
    </location>
</feature>
<name>A0A1M5LUW0_9BACT</name>
<feature type="binding site" evidence="12">
    <location>
        <position position="273"/>
    </location>
    <ligand>
        <name>NAD(+)</name>
        <dbReference type="ChEBI" id="CHEBI:57540"/>
    </ligand>
</feature>
<dbReference type="UniPathway" id="UPA00940"/>
<evidence type="ECO:0000256" key="14">
    <source>
        <dbReference type="RuleBase" id="RU000439"/>
    </source>
</evidence>
<feature type="binding site" evidence="9">
    <location>
        <position position="209"/>
    </location>
    <ligand>
        <name>sn-glycerol 3-phosphate</name>
        <dbReference type="ChEBI" id="CHEBI:57597"/>
    </ligand>
</feature>
<dbReference type="PANTHER" id="PTHR11728:SF1">
    <property type="entry name" value="GLYCEROL-3-PHOSPHATE DEHYDROGENASE [NAD(+)] 2, CHLOROPLASTIC"/>
    <property type="match status" value="1"/>
</dbReference>
<reference evidence="17 18" key="1">
    <citation type="submission" date="2016-11" db="EMBL/GenBank/DDBJ databases">
        <authorList>
            <person name="Jaros S."/>
            <person name="Januszkiewicz K."/>
            <person name="Wedrychowicz H."/>
        </authorList>
    </citation>
    <scope>NUCLEOTIDE SEQUENCE [LARGE SCALE GENOMIC DNA]</scope>
    <source>
        <strain evidence="17 18">DSM 24574</strain>
    </source>
</reference>
<feature type="binding site" evidence="9">
    <location>
        <position position="299"/>
    </location>
    <ligand>
        <name>NADPH</name>
        <dbReference type="ChEBI" id="CHEBI:57783"/>
    </ligand>
</feature>
<comment type="function">
    <text evidence="9">Catalyzes the reduction of the glycolytic intermediate dihydroxyacetone phosphate (DHAP) to sn-glycerol 3-phosphate (G3P), the key precursor for phospholipid synthesis.</text>
</comment>
<keyword evidence="7 9" id="KW-0594">Phospholipid biosynthesis</keyword>
<evidence type="ECO:0000256" key="9">
    <source>
        <dbReference type="HAMAP-Rule" id="MF_00394"/>
    </source>
</evidence>
<evidence type="ECO:0000313" key="17">
    <source>
        <dbReference type="EMBL" id="SHG68848.1"/>
    </source>
</evidence>
<feature type="binding site" evidence="9">
    <location>
        <position position="158"/>
    </location>
    <ligand>
        <name>NADPH</name>
        <dbReference type="ChEBI" id="CHEBI:57783"/>
    </ligand>
</feature>
<protein>
    <recommendedName>
        <fullName evidence="9">Glycerol-3-phosphate dehydrogenase [NAD(P)+]</fullName>
        <ecNumber evidence="9">1.1.1.94</ecNumber>
    </recommendedName>
    <alternativeName>
        <fullName evidence="9">NAD(P)(+)-dependent glycerol-3-phosphate dehydrogenase</fullName>
    </alternativeName>
    <alternativeName>
        <fullName evidence="9">NAD(P)H-dependent dihydroxyacetone-phosphate reductase</fullName>
    </alternativeName>
</protein>
<dbReference type="STRING" id="947013.SAMN04488109_1410"/>
<dbReference type="HAMAP" id="MF_00394">
    <property type="entry name" value="NAD_Glyc3P_dehydrog"/>
    <property type="match status" value="1"/>
</dbReference>
<keyword evidence="9" id="KW-0547">Nucleotide-binding</keyword>
<feature type="binding site" evidence="11">
    <location>
        <begin position="273"/>
        <end position="274"/>
    </location>
    <ligand>
        <name>substrate</name>
    </ligand>
</feature>
<dbReference type="PROSITE" id="PS00957">
    <property type="entry name" value="NAD_G3PDH"/>
    <property type="match status" value="1"/>
</dbReference>
<evidence type="ECO:0000259" key="15">
    <source>
        <dbReference type="Pfam" id="PF01210"/>
    </source>
</evidence>
<keyword evidence="4 9" id="KW-0560">Oxidoreductase</keyword>
<dbReference type="FunFam" id="1.10.1040.10:FF:000001">
    <property type="entry name" value="Glycerol-3-phosphate dehydrogenase [NAD(P)+]"/>
    <property type="match status" value="1"/>
</dbReference>
<dbReference type="RefSeq" id="WP_073132244.1">
    <property type="nucleotide sequence ID" value="NZ_FQWQ01000001.1"/>
</dbReference>
<dbReference type="NCBIfam" id="NF000942">
    <property type="entry name" value="PRK00094.1-4"/>
    <property type="match status" value="1"/>
</dbReference>
<evidence type="ECO:0000256" key="12">
    <source>
        <dbReference type="PIRSR" id="PIRSR000114-3"/>
    </source>
</evidence>
<dbReference type="NCBIfam" id="NF000940">
    <property type="entry name" value="PRK00094.1-2"/>
    <property type="match status" value="1"/>
</dbReference>
<dbReference type="EMBL" id="FQWQ01000001">
    <property type="protein sequence ID" value="SHG68848.1"/>
    <property type="molecule type" value="Genomic_DNA"/>
</dbReference>
<feature type="binding site" evidence="9">
    <location>
        <position position="21"/>
    </location>
    <ligand>
        <name>NADPH</name>
        <dbReference type="ChEBI" id="CHEBI:57783"/>
    </ligand>
</feature>
<keyword evidence="2 9" id="KW-0444">Lipid biosynthesis</keyword>
<evidence type="ECO:0000256" key="10">
    <source>
        <dbReference type="PIRSR" id="PIRSR000114-1"/>
    </source>
</evidence>
<dbReference type="EC" id="1.1.1.94" evidence="9"/>
<dbReference type="GO" id="GO:0141153">
    <property type="term" value="F:glycerol-3-phosphate dehydrogenase (NADP+) activity"/>
    <property type="evidence" value="ECO:0007669"/>
    <property type="project" value="RHEA"/>
</dbReference>
<evidence type="ECO:0000256" key="8">
    <source>
        <dbReference type="ARBA" id="ARBA00023264"/>
    </source>
</evidence>
<feature type="binding site" evidence="12">
    <location>
        <begin position="17"/>
        <end position="22"/>
    </location>
    <ligand>
        <name>NAD(+)</name>
        <dbReference type="ChEBI" id="CHEBI:57540"/>
    </ligand>
</feature>
<evidence type="ECO:0000256" key="7">
    <source>
        <dbReference type="ARBA" id="ARBA00023209"/>
    </source>
</evidence>
<dbReference type="SUPFAM" id="SSF48179">
    <property type="entry name" value="6-phosphogluconate dehydrogenase C-terminal domain-like"/>
    <property type="match status" value="1"/>
</dbReference>
<comment type="pathway">
    <text evidence="9">Membrane lipid metabolism; glycerophospholipid metabolism.</text>
</comment>
<evidence type="ECO:0000259" key="16">
    <source>
        <dbReference type="Pfam" id="PF07479"/>
    </source>
</evidence>
<feature type="binding site" evidence="9">
    <location>
        <position position="273"/>
    </location>
    <ligand>
        <name>sn-glycerol 3-phosphate</name>
        <dbReference type="ChEBI" id="CHEBI:57597"/>
    </ligand>
</feature>
<dbReference type="GO" id="GO:0008654">
    <property type="term" value="P:phospholipid biosynthetic process"/>
    <property type="evidence" value="ECO:0007669"/>
    <property type="project" value="UniProtKB-KW"/>
</dbReference>
<dbReference type="GO" id="GO:0006650">
    <property type="term" value="P:glycerophospholipid metabolic process"/>
    <property type="evidence" value="ECO:0007669"/>
    <property type="project" value="UniProtKB-UniRule"/>
</dbReference>
<evidence type="ECO:0000256" key="3">
    <source>
        <dbReference type="ARBA" id="ARBA00022857"/>
    </source>
</evidence>
<keyword evidence="8 9" id="KW-1208">Phospholipid metabolism</keyword>
<organism evidence="17 18">
    <name type="scientific">Chryseolinea serpens</name>
    <dbReference type="NCBI Taxonomy" id="947013"/>
    <lineage>
        <taxon>Bacteria</taxon>
        <taxon>Pseudomonadati</taxon>
        <taxon>Bacteroidota</taxon>
        <taxon>Cytophagia</taxon>
        <taxon>Cytophagales</taxon>
        <taxon>Fulvivirgaceae</taxon>
        <taxon>Chryseolinea</taxon>
    </lineage>
</organism>
<dbReference type="InterPro" id="IPR008927">
    <property type="entry name" value="6-PGluconate_DH-like_C_sf"/>
</dbReference>